<feature type="transmembrane region" description="Helical" evidence="1">
    <location>
        <begin position="12"/>
        <end position="34"/>
    </location>
</feature>
<reference evidence="2 3" key="1">
    <citation type="submission" date="2018-06" db="EMBL/GenBank/DDBJ databases">
        <title>Genomic Encyclopedia of Type Strains, Phase IV (KMG-IV): sequencing the most valuable type-strain genomes for metagenomic binning, comparative biology and taxonomic classification.</title>
        <authorList>
            <person name="Goeker M."/>
        </authorList>
    </citation>
    <scope>NUCLEOTIDE SEQUENCE [LARGE SCALE GENOMIC DNA]</scope>
    <source>
        <strain evidence="2 3">DSM 22112</strain>
    </source>
</reference>
<sequence>MKRQDAFTLIEVIVSICVFSVFCFSFLTASQFAYKSYTISKNRYEVLTKAENSLEKIKSAMNECDREELSVEMVSSIVENAKDSEGDYIIDLQETTRRGLYKVQIIFEESRYKKLWTQIYVP</sequence>
<dbReference type="EMBL" id="QNRX01000007">
    <property type="protein sequence ID" value="RBP65288.1"/>
    <property type="molecule type" value="Genomic_DNA"/>
</dbReference>
<dbReference type="InterPro" id="IPR012902">
    <property type="entry name" value="N_methyl_site"/>
</dbReference>
<comment type="caution">
    <text evidence="2">The sequence shown here is derived from an EMBL/GenBank/DDBJ whole genome shotgun (WGS) entry which is preliminary data.</text>
</comment>
<protein>
    <submittedName>
        <fullName evidence="2">Pilin/secretion family protein with methylation motif</fullName>
    </submittedName>
</protein>
<organism evidence="2 3">
    <name type="scientific">Alkalibaculum bacchi</name>
    <dbReference type="NCBI Taxonomy" id="645887"/>
    <lineage>
        <taxon>Bacteria</taxon>
        <taxon>Bacillati</taxon>
        <taxon>Bacillota</taxon>
        <taxon>Clostridia</taxon>
        <taxon>Eubacteriales</taxon>
        <taxon>Eubacteriaceae</taxon>
        <taxon>Alkalibaculum</taxon>
    </lineage>
</organism>
<keyword evidence="3" id="KW-1185">Reference proteome</keyword>
<dbReference type="Pfam" id="PF07963">
    <property type="entry name" value="N_methyl"/>
    <property type="match status" value="1"/>
</dbReference>
<evidence type="ECO:0000256" key="1">
    <source>
        <dbReference type="SAM" id="Phobius"/>
    </source>
</evidence>
<gene>
    <name evidence="2" type="ORF">DES36_10725</name>
</gene>
<accession>A0A366I7U6</accession>
<proteinExistence type="predicted"/>
<dbReference type="RefSeq" id="WP_113920417.1">
    <property type="nucleotide sequence ID" value="NZ_QNRX01000007.1"/>
</dbReference>
<name>A0A366I7U6_9FIRM</name>
<keyword evidence="1" id="KW-0812">Transmembrane</keyword>
<keyword evidence="1" id="KW-1133">Transmembrane helix</keyword>
<evidence type="ECO:0000313" key="2">
    <source>
        <dbReference type="EMBL" id="RBP65288.1"/>
    </source>
</evidence>
<keyword evidence="1" id="KW-0472">Membrane</keyword>
<dbReference type="AlphaFoldDB" id="A0A366I7U6"/>
<dbReference type="Proteomes" id="UP000253490">
    <property type="component" value="Unassembled WGS sequence"/>
</dbReference>
<evidence type="ECO:0000313" key="3">
    <source>
        <dbReference type="Proteomes" id="UP000253490"/>
    </source>
</evidence>